<dbReference type="GO" id="GO:0009073">
    <property type="term" value="P:aromatic amino acid family biosynthetic process"/>
    <property type="evidence" value="ECO:0007669"/>
    <property type="project" value="UniProtKB-KW"/>
</dbReference>
<dbReference type="InterPro" id="IPR000453">
    <property type="entry name" value="Chorismate_synth"/>
</dbReference>
<dbReference type="InterPro" id="IPR035904">
    <property type="entry name" value="Chorismate_synth_AroC_sf"/>
</dbReference>
<dbReference type="AlphaFoldDB" id="A0A1M6IVZ6"/>
<dbReference type="GO" id="GO:0009423">
    <property type="term" value="P:chorismate biosynthetic process"/>
    <property type="evidence" value="ECO:0007669"/>
    <property type="project" value="UniProtKB-UniRule"/>
</dbReference>
<name>A0A1M6IVZ6_9FIRM</name>
<dbReference type="FunFam" id="3.60.150.10:FF:000002">
    <property type="entry name" value="Chorismate synthase"/>
    <property type="match status" value="1"/>
</dbReference>
<evidence type="ECO:0000256" key="5">
    <source>
        <dbReference type="ARBA" id="ARBA00022630"/>
    </source>
</evidence>
<keyword evidence="7 11" id="KW-0274">FAD</keyword>
<sequence length="380" mass="41923">MLRILTAGESHGKSLAGIIEGFPSNVAINIDEIHQDLARRQQGYGRGGRMKIEQDRIEILSGVRDGKTLGSPIAFLIRNKDYENWESYMDPMEADTETKKVTNPRPGHADLIGALKYGFEDVRNVLERSSARETAVRVAAGSFVKQLLKNFQIQSAVHVTAIGEIAVNEKPRSFEEIWEAEDSPVRCVDPVIGQRMMETIDAAKKEGDSLGGIFEIYIQGLPVGLGSYVQWDRKLDAKLAYALMSIQAIKGVEFGYGFKNAQKPGSQVHDEIFYEKEKGIYRVTNHAGGIEGGMTNGQPIVIRCAMKPIPTLCKPLRTIDIQTGEAVEASVERSDTCAVPAASVVGEMAALTVIGEEFIRKFGGDSLEEMRQRWKDCKSI</sequence>
<evidence type="ECO:0000256" key="11">
    <source>
        <dbReference type="HAMAP-Rule" id="MF_00300"/>
    </source>
</evidence>
<dbReference type="GO" id="GO:0005829">
    <property type="term" value="C:cytosol"/>
    <property type="evidence" value="ECO:0007669"/>
    <property type="project" value="TreeGrafter"/>
</dbReference>
<keyword evidence="5 11" id="KW-0285">Flavoprotein</keyword>
<dbReference type="EC" id="4.2.3.5" evidence="3 11"/>
<reference evidence="14" key="1">
    <citation type="submission" date="2016-11" db="EMBL/GenBank/DDBJ databases">
        <authorList>
            <person name="Varghese N."/>
            <person name="Submissions S."/>
        </authorList>
    </citation>
    <scope>NUCLEOTIDE SEQUENCE [LARGE SCALE GENOMIC DNA]</scope>
    <source>
        <strain evidence="14">DSM 17957</strain>
    </source>
</reference>
<proteinExistence type="inferred from homology"/>
<dbReference type="GO" id="GO:0004107">
    <property type="term" value="F:chorismate synthase activity"/>
    <property type="evidence" value="ECO:0007669"/>
    <property type="project" value="UniProtKB-UniRule"/>
</dbReference>
<accession>A0A1M6IVZ6</accession>
<keyword evidence="10 11" id="KW-0456">Lyase</keyword>
<protein>
    <recommendedName>
        <fullName evidence="3 11">Chorismate synthase</fullName>
        <shortName evidence="11">CS</shortName>
        <ecNumber evidence="3 11">4.2.3.5</ecNumber>
    </recommendedName>
    <alternativeName>
        <fullName evidence="11">5-enolpyruvylshikimate-3-phosphate phospholyase</fullName>
    </alternativeName>
</protein>
<evidence type="ECO:0000256" key="12">
    <source>
        <dbReference type="RuleBase" id="RU000605"/>
    </source>
</evidence>
<dbReference type="PANTHER" id="PTHR21085:SF0">
    <property type="entry name" value="CHORISMATE SYNTHASE"/>
    <property type="match status" value="1"/>
</dbReference>
<evidence type="ECO:0000256" key="7">
    <source>
        <dbReference type="ARBA" id="ARBA00022827"/>
    </source>
</evidence>
<evidence type="ECO:0000256" key="6">
    <source>
        <dbReference type="ARBA" id="ARBA00022643"/>
    </source>
</evidence>
<organism evidence="13 14">
    <name type="scientific">Geosporobacter subterraneus DSM 17957</name>
    <dbReference type="NCBI Taxonomy" id="1121919"/>
    <lineage>
        <taxon>Bacteria</taxon>
        <taxon>Bacillati</taxon>
        <taxon>Bacillota</taxon>
        <taxon>Clostridia</taxon>
        <taxon>Peptostreptococcales</taxon>
        <taxon>Thermotaleaceae</taxon>
        <taxon>Geosporobacter</taxon>
    </lineage>
</organism>
<feature type="binding site" evidence="11">
    <location>
        <begin position="307"/>
        <end position="311"/>
    </location>
    <ligand>
        <name>FMN</name>
        <dbReference type="ChEBI" id="CHEBI:58210"/>
    </ligand>
</feature>
<dbReference type="HAMAP" id="MF_00300">
    <property type="entry name" value="Chorismate_synth"/>
    <property type="match status" value="1"/>
</dbReference>
<comment type="cofactor">
    <cofactor evidence="11 12">
        <name>FMNH2</name>
        <dbReference type="ChEBI" id="CHEBI:57618"/>
    </cofactor>
    <text evidence="11 12">Reduced FMN (FMNH(2)).</text>
</comment>
<feature type="binding site" evidence="11">
    <location>
        <begin position="128"/>
        <end position="130"/>
    </location>
    <ligand>
        <name>FMN</name>
        <dbReference type="ChEBI" id="CHEBI:58210"/>
    </ligand>
</feature>
<dbReference type="OrthoDB" id="9771806at2"/>
<feature type="binding site" evidence="11">
    <location>
        <position position="40"/>
    </location>
    <ligand>
        <name>NADP(+)</name>
        <dbReference type="ChEBI" id="CHEBI:58349"/>
    </ligand>
</feature>
<evidence type="ECO:0000256" key="1">
    <source>
        <dbReference type="ARBA" id="ARBA00005044"/>
    </source>
</evidence>
<dbReference type="Pfam" id="PF01264">
    <property type="entry name" value="Chorismate_synt"/>
    <property type="match status" value="1"/>
</dbReference>
<evidence type="ECO:0000313" key="14">
    <source>
        <dbReference type="Proteomes" id="UP000184536"/>
    </source>
</evidence>
<dbReference type="STRING" id="1121919.SAMN02745975_01963"/>
<comment type="subunit">
    <text evidence="11">Homotetramer.</text>
</comment>
<dbReference type="PROSITE" id="PS00788">
    <property type="entry name" value="CHORISMATE_SYNTHASE_2"/>
    <property type="match status" value="1"/>
</dbReference>
<dbReference type="PANTHER" id="PTHR21085">
    <property type="entry name" value="CHORISMATE SYNTHASE"/>
    <property type="match status" value="1"/>
</dbReference>
<dbReference type="NCBIfam" id="TIGR00033">
    <property type="entry name" value="aroC"/>
    <property type="match status" value="1"/>
</dbReference>
<dbReference type="InterPro" id="IPR020541">
    <property type="entry name" value="Chorismate_synthase_CS"/>
</dbReference>
<comment type="function">
    <text evidence="11">Catalyzes the anti-1,4-elimination of the C-3 phosphate and the C-6 proR hydrogen from 5-enolpyruvylshikimate-3-phosphate (EPSP) to yield chorismate, which is the branch point compound that serves as the starting substrate for the three terminal pathways of aromatic amino acid biosynthesis. This reaction introduces a second double bond into the aromatic ring system.</text>
</comment>
<evidence type="ECO:0000256" key="10">
    <source>
        <dbReference type="ARBA" id="ARBA00023239"/>
    </source>
</evidence>
<dbReference type="GO" id="GO:0008652">
    <property type="term" value="P:amino acid biosynthetic process"/>
    <property type="evidence" value="ECO:0007669"/>
    <property type="project" value="UniProtKB-KW"/>
</dbReference>
<dbReference type="UniPathway" id="UPA00053">
    <property type="reaction ID" value="UER00090"/>
</dbReference>
<feature type="binding site" evidence="11">
    <location>
        <position position="292"/>
    </location>
    <ligand>
        <name>FMN</name>
        <dbReference type="ChEBI" id="CHEBI:58210"/>
    </ligand>
</feature>
<evidence type="ECO:0000256" key="8">
    <source>
        <dbReference type="ARBA" id="ARBA00022857"/>
    </source>
</evidence>
<keyword evidence="14" id="KW-1185">Reference proteome</keyword>
<dbReference type="Proteomes" id="UP000184536">
    <property type="component" value="Unassembled WGS sequence"/>
</dbReference>
<feature type="binding site" evidence="11">
    <location>
        <begin position="247"/>
        <end position="248"/>
    </location>
    <ligand>
        <name>FMN</name>
        <dbReference type="ChEBI" id="CHEBI:58210"/>
    </ligand>
</feature>
<evidence type="ECO:0000313" key="13">
    <source>
        <dbReference type="EMBL" id="SHJ38655.1"/>
    </source>
</evidence>
<evidence type="ECO:0000256" key="2">
    <source>
        <dbReference type="ARBA" id="ARBA00008014"/>
    </source>
</evidence>
<dbReference type="PIRSF" id="PIRSF001456">
    <property type="entry name" value="Chorismate_synth"/>
    <property type="match status" value="1"/>
</dbReference>
<keyword evidence="4 11" id="KW-0028">Amino-acid biosynthesis</keyword>
<evidence type="ECO:0000256" key="9">
    <source>
        <dbReference type="ARBA" id="ARBA00023141"/>
    </source>
</evidence>
<feature type="binding site" evidence="11">
    <location>
        <position position="333"/>
    </location>
    <ligand>
        <name>FMN</name>
        <dbReference type="ChEBI" id="CHEBI:58210"/>
    </ligand>
</feature>
<comment type="catalytic activity">
    <reaction evidence="11 12">
        <text>5-O-(1-carboxyvinyl)-3-phosphoshikimate = chorismate + phosphate</text>
        <dbReference type="Rhea" id="RHEA:21020"/>
        <dbReference type="ChEBI" id="CHEBI:29748"/>
        <dbReference type="ChEBI" id="CHEBI:43474"/>
        <dbReference type="ChEBI" id="CHEBI:57701"/>
        <dbReference type="EC" id="4.2.3.5"/>
    </reaction>
</comment>
<feature type="binding site" evidence="11">
    <location>
        <position position="46"/>
    </location>
    <ligand>
        <name>NADP(+)</name>
        <dbReference type="ChEBI" id="CHEBI:58349"/>
    </ligand>
</feature>
<evidence type="ECO:0000256" key="3">
    <source>
        <dbReference type="ARBA" id="ARBA00013036"/>
    </source>
</evidence>
<dbReference type="GO" id="GO:0010181">
    <property type="term" value="F:FMN binding"/>
    <property type="evidence" value="ECO:0007669"/>
    <property type="project" value="TreeGrafter"/>
</dbReference>
<dbReference type="SUPFAM" id="SSF103263">
    <property type="entry name" value="Chorismate synthase, AroC"/>
    <property type="match status" value="1"/>
</dbReference>
<keyword evidence="6 11" id="KW-0288">FMN</keyword>
<dbReference type="RefSeq" id="WP_110941106.1">
    <property type="nucleotide sequence ID" value="NZ_FQZV01000023.1"/>
</dbReference>
<dbReference type="PROSITE" id="PS00787">
    <property type="entry name" value="CHORISMATE_SYNTHASE_1"/>
    <property type="match status" value="1"/>
</dbReference>
<dbReference type="EMBL" id="FQZV01000023">
    <property type="protein sequence ID" value="SHJ38655.1"/>
    <property type="molecule type" value="Genomic_DNA"/>
</dbReference>
<comment type="similarity">
    <text evidence="2 11 12">Belongs to the chorismate synthase family.</text>
</comment>
<gene>
    <name evidence="11" type="primary">aroC</name>
    <name evidence="13" type="ORF">SAMN02745975_01963</name>
</gene>
<dbReference type="CDD" id="cd07304">
    <property type="entry name" value="Chorismate_synthase"/>
    <property type="match status" value="1"/>
</dbReference>
<comment type="pathway">
    <text evidence="1 11 12">Metabolic intermediate biosynthesis; chorismate biosynthesis; chorismate from D-erythrose 4-phosphate and phosphoenolpyruvate: step 7/7.</text>
</comment>
<keyword evidence="8 11" id="KW-0521">NADP</keyword>
<dbReference type="NCBIfam" id="NF003793">
    <property type="entry name" value="PRK05382.1"/>
    <property type="match status" value="1"/>
</dbReference>
<dbReference type="Gene3D" id="3.60.150.10">
    <property type="entry name" value="Chorismate synthase AroC"/>
    <property type="match status" value="1"/>
</dbReference>
<evidence type="ECO:0000256" key="4">
    <source>
        <dbReference type="ARBA" id="ARBA00022605"/>
    </source>
</evidence>
<keyword evidence="9 11" id="KW-0057">Aromatic amino acid biosynthesis</keyword>